<feature type="coiled-coil region" evidence="1">
    <location>
        <begin position="50"/>
        <end position="213"/>
    </location>
</feature>
<keyword evidence="1" id="KW-0175">Coiled coil</keyword>
<accession>A0A4S2M1A5</accession>
<gene>
    <name evidence="2" type="ORF">CRM22_003425</name>
</gene>
<evidence type="ECO:0000313" key="2">
    <source>
        <dbReference type="EMBL" id="TGZ69992.1"/>
    </source>
</evidence>
<evidence type="ECO:0000313" key="3">
    <source>
        <dbReference type="Proteomes" id="UP000308267"/>
    </source>
</evidence>
<dbReference type="EMBL" id="SJOL01005655">
    <property type="protein sequence ID" value="TGZ69992.1"/>
    <property type="molecule type" value="Genomic_DNA"/>
</dbReference>
<sequence length="1100" mass="128834">MSMDAAQAAYAEAGACKLGDVHYKMSKKIAQLTKVIYMLNCKKEDVDIFLKELQMLHKEEISELQRASEAKLKKYRALAKESHESNLKQSQLSSNMESLQEKLKLQKELYDRRILEMTFEQKKIEEADEIKIRLLEDSLQEATTELALCQLKLEDANMTLRSQISIAMDTFLLEDDGLKLQREEIVRLNEELMQEKEENKNQLSATYEETINRLSNELKSKDDVLAHKDALINTLGEQAKVATDDLMRLKMASENHLHEIKEKTEADVTKKWQTILSEEKEMYEARVQNLQSVYEQALEDLKVEISRLTDLVNEEQKKNMQSEEAHRERISKVNKELTVLVRETEVIKARMTEEHQLQIALYEQKLAEVDIEKENMENSLKRKIKLLQTSLDKLAEENVGYKAALDTATTQVREHKCPNVGHIVEENNQLKCQLEEFEQFSKSLEEKYEVDKKELVSKQERLVKSLSDELNLSRNDVAKKEAIIVLLREDLTLTNDKLKMLVEKREETEEKNMQEFRKSVEFAANQRWQALLQDEKRNHERILEDMKVTFERVQNKSNLEITNLKVLLNEEKENGVRLEEEYLKQLQEKSNALLTLTEEKRVLEERADSSKRRELQSEAKEKFLQKERKDFKRKLQSAEEQLCTLQKELAKATLSFRAQEIQESETKIILLKEKLTKAAEDTRMNNLSHETLRRQLELRIRSLFSGAVNHWNERKKALQTLHNELRLLHQSLSNLRRNSCGRFHMAIGGASRLVVTELGDGLKRQLQEEMEKKLKCIRNEMEELAASKRKELELELAQYKKTLETDTKVKDTKIAKLKEKVVKLQTQMRQKDAETHNVLEDLDRKLRTSMSVISETRSRAEEAERKLELRTKVLEDLQKQNKNLLERLKLQKSSQFTELKAELDKKWASTVSRECARVRDEMTAKIRQQLQQLLISHQKTHQEETKQLRCCMEGVLDELKKQISVANEEDARKKRKEEQNVKSSDRFVDRSVGNETSLFGPLEGVRCSNSGRSQTQEYDLQTRLGKKKFACDQLEVEVHAMEIKLQETKKSQWELKTDLVHQMEHERKEFASQMEICMTTLCGKICFLMIEKQQTCLYKT</sequence>
<evidence type="ECO:0008006" key="4">
    <source>
        <dbReference type="Google" id="ProtNLM"/>
    </source>
</evidence>
<reference evidence="2 3" key="1">
    <citation type="journal article" date="2019" name="BMC Genomics">
        <title>New insights from Opisthorchis felineus genome: update on genomics of the epidemiologically important liver flukes.</title>
        <authorList>
            <person name="Ershov N.I."/>
            <person name="Mordvinov V.A."/>
            <person name="Prokhortchouk E.B."/>
            <person name="Pakharukova M.Y."/>
            <person name="Gunbin K.V."/>
            <person name="Ustyantsev K."/>
            <person name="Genaev M.A."/>
            <person name="Blinov A.G."/>
            <person name="Mazur A."/>
            <person name="Boulygina E."/>
            <person name="Tsygankova S."/>
            <person name="Khrameeva E."/>
            <person name="Chekanov N."/>
            <person name="Fan G."/>
            <person name="Xiao A."/>
            <person name="Zhang H."/>
            <person name="Xu X."/>
            <person name="Yang H."/>
            <person name="Solovyev V."/>
            <person name="Lee S.M."/>
            <person name="Liu X."/>
            <person name="Afonnikov D.A."/>
            <person name="Skryabin K.G."/>
        </authorList>
    </citation>
    <scope>NUCLEOTIDE SEQUENCE [LARGE SCALE GENOMIC DNA]</scope>
    <source>
        <strain evidence="2">AK-0245</strain>
        <tissue evidence="2">Whole organism</tissue>
    </source>
</reference>
<organism evidence="2 3">
    <name type="scientific">Opisthorchis felineus</name>
    <dbReference type="NCBI Taxonomy" id="147828"/>
    <lineage>
        <taxon>Eukaryota</taxon>
        <taxon>Metazoa</taxon>
        <taxon>Spiralia</taxon>
        <taxon>Lophotrochozoa</taxon>
        <taxon>Platyhelminthes</taxon>
        <taxon>Trematoda</taxon>
        <taxon>Digenea</taxon>
        <taxon>Opisthorchiida</taxon>
        <taxon>Opisthorchiata</taxon>
        <taxon>Opisthorchiidae</taxon>
        <taxon>Opisthorchis</taxon>
    </lineage>
</organism>
<feature type="coiled-coil region" evidence="1">
    <location>
        <begin position="763"/>
        <end position="834"/>
    </location>
</feature>
<feature type="coiled-coil region" evidence="1">
    <location>
        <begin position="491"/>
        <end position="681"/>
    </location>
</feature>
<keyword evidence="3" id="KW-1185">Reference proteome</keyword>
<dbReference type="OrthoDB" id="75801at2759"/>
<comment type="caution">
    <text evidence="2">The sequence shown here is derived from an EMBL/GenBank/DDBJ whole genome shotgun (WGS) entry which is preliminary data.</text>
</comment>
<evidence type="ECO:0000256" key="1">
    <source>
        <dbReference type="SAM" id="Coils"/>
    </source>
</evidence>
<dbReference type="Proteomes" id="UP000308267">
    <property type="component" value="Unassembled WGS sequence"/>
</dbReference>
<dbReference type="AlphaFoldDB" id="A0A4S2M1A5"/>
<feature type="coiled-coil region" evidence="1">
    <location>
        <begin position="359"/>
        <end position="461"/>
    </location>
</feature>
<feature type="coiled-coil region" evidence="1">
    <location>
        <begin position="860"/>
        <end position="894"/>
    </location>
</feature>
<feature type="coiled-coil region" evidence="1">
    <location>
        <begin position="280"/>
        <end position="325"/>
    </location>
</feature>
<proteinExistence type="predicted"/>
<name>A0A4S2M1A5_OPIFE</name>
<protein>
    <recommendedName>
        <fullName evidence="4">Protein FAM184A/B N-terminal domain-containing protein</fullName>
    </recommendedName>
</protein>